<evidence type="ECO:0000256" key="1">
    <source>
        <dbReference type="SAM" id="MobiDB-lite"/>
    </source>
</evidence>
<gene>
    <name evidence="2" type="ORF">Psi02_69930</name>
</gene>
<proteinExistence type="predicted"/>
<accession>A0A8J3XRQ9</accession>
<organism evidence="2 3">
    <name type="scientific">Planotetraspora silvatica</name>
    <dbReference type="NCBI Taxonomy" id="234614"/>
    <lineage>
        <taxon>Bacteria</taxon>
        <taxon>Bacillati</taxon>
        <taxon>Actinomycetota</taxon>
        <taxon>Actinomycetes</taxon>
        <taxon>Streptosporangiales</taxon>
        <taxon>Streptosporangiaceae</taxon>
        <taxon>Planotetraspora</taxon>
    </lineage>
</organism>
<dbReference type="EMBL" id="BOOQ01000053">
    <property type="protein sequence ID" value="GII50569.1"/>
    <property type="molecule type" value="Genomic_DNA"/>
</dbReference>
<comment type="caution">
    <text evidence="2">The sequence shown here is derived from an EMBL/GenBank/DDBJ whole genome shotgun (WGS) entry which is preliminary data.</text>
</comment>
<evidence type="ECO:0000313" key="3">
    <source>
        <dbReference type="Proteomes" id="UP000644610"/>
    </source>
</evidence>
<keyword evidence="3" id="KW-1185">Reference proteome</keyword>
<protein>
    <submittedName>
        <fullName evidence="2">Uncharacterized protein</fullName>
    </submittedName>
</protein>
<name>A0A8J3XRQ9_9ACTN</name>
<evidence type="ECO:0000313" key="2">
    <source>
        <dbReference type="EMBL" id="GII50569.1"/>
    </source>
</evidence>
<reference evidence="2" key="1">
    <citation type="submission" date="2021-01" db="EMBL/GenBank/DDBJ databases">
        <title>Whole genome shotgun sequence of Planotetraspora silvatica NBRC 100141.</title>
        <authorList>
            <person name="Komaki H."/>
            <person name="Tamura T."/>
        </authorList>
    </citation>
    <scope>NUCLEOTIDE SEQUENCE</scope>
    <source>
        <strain evidence="2">NBRC 100141</strain>
    </source>
</reference>
<feature type="region of interest" description="Disordered" evidence="1">
    <location>
        <begin position="1"/>
        <end position="20"/>
    </location>
</feature>
<dbReference type="Proteomes" id="UP000644610">
    <property type="component" value="Unassembled WGS sequence"/>
</dbReference>
<sequence length="79" mass="8484">MRRRPGVLRLGQDGQDEPVVVGRHPGELTMPVTQCEAQPAQVGLPGLEDGVAGMIYARSYDPEHFPALPVLIIPVSLAL</sequence>
<dbReference type="AlphaFoldDB" id="A0A8J3XRQ9"/>